<evidence type="ECO:0000256" key="2">
    <source>
        <dbReference type="SAM" id="MobiDB-lite"/>
    </source>
</evidence>
<dbReference type="AlphaFoldDB" id="A0A1H6Q3W8"/>
<dbReference type="Proteomes" id="UP000182444">
    <property type="component" value="Chromosome 1E"/>
</dbReference>
<feature type="compositionally biased region" description="Polar residues" evidence="2">
    <location>
        <begin position="211"/>
        <end position="220"/>
    </location>
</feature>
<feature type="compositionally biased region" description="Low complexity" evidence="2">
    <location>
        <begin position="33"/>
        <end position="47"/>
    </location>
</feature>
<dbReference type="VEuPathDB" id="FungiDB:YALI0_E20251g"/>
<dbReference type="KEGG" id="yli:2911810"/>
<dbReference type="RefSeq" id="XP_504180.2">
    <property type="nucleotide sequence ID" value="XM_504180.2"/>
</dbReference>
<feature type="compositionally biased region" description="Low complexity" evidence="2">
    <location>
        <begin position="162"/>
        <end position="208"/>
    </location>
</feature>
<feature type="compositionally biased region" description="Basic and acidic residues" evidence="2">
    <location>
        <begin position="352"/>
        <end position="370"/>
    </location>
</feature>
<dbReference type="EMBL" id="CP017557">
    <property type="protein sequence ID" value="AOW05691.1"/>
    <property type="molecule type" value="Genomic_DNA"/>
</dbReference>
<dbReference type="VEuPathDB" id="FungiDB:YALI1_E24078g"/>
<proteinExistence type="predicted"/>
<reference evidence="3 4" key="1">
    <citation type="journal article" date="2016" name="PLoS ONE">
        <title>Sequence Assembly of Yarrowia lipolytica Strain W29/CLIB89 Shows Transposable Element Diversity.</title>
        <authorList>
            <person name="Magnan C."/>
            <person name="Yu J."/>
            <person name="Chang I."/>
            <person name="Jahn E."/>
            <person name="Kanomata Y."/>
            <person name="Wu J."/>
            <person name="Zeller M."/>
            <person name="Oakes M."/>
            <person name="Baldi P."/>
            <person name="Sandmeyer S."/>
        </authorList>
    </citation>
    <scope>NUCLEOTIDE SEQUENCE [LARGE SCALE GENOMIC DNA]</scope>
    <source>
        <strain evidence="4">CLIB89(W29)</strain>
    </source>
</reference>
<dbReference type="GeneID" id="2911810"/>
<feature type="compositionally biased region" description="Low complexity" evidence="2">
    <location>
        <begin position="241"/>
        <end position="255"/>
    </location>
</feature>
<feature type="compositionally biased region" description="Low complexity" evidence="2">
    <location>
        <begin position="105"/>
        <end position="126"/>
    </location>
</feature>
<gene>
    <name evidence="3" type="ORF">YALI1_E24078g</name>
</gene>
<sequence length="552" mass="60070">MASTASATPPAPPPRANDSSFASRRPKMSDLVARLSSSTAASRAKTSPPVEPRARKLGIEPSYKGDLPTRGSSLRGGSGSSSEGSSSPSPPANRSQPSRLAPGESTPTPSTNKPSTTPTVATPTRSTQRKSSLAEAGVKPLRLKSPLSSGPAPRSITPKTQARPSISAAAARTSRASTPSTSKTSSISGKASSTSSPSNTTPTAATRRLSNRPSMAQAASASIRGSEKPRVSPINPKKVPPRSSSITERSSSLPRVSRDAVEMRKKLAETEEKLRKSDARVTKLLAQQKTQLKSLPRTVVADGDKDSMIASLQEKVADLELELENAEYCESTNHAETFMPMINDLQMQLTAARKENERVREQLETARADSRQASSQTNNDDDEEDYKVPDLAQSEAIRYSNHVNEEELTARNFELEAQVNALEQQVESLTSKLELQSLEHETAIAKQTILHKEELEKTELALHARESEMSKLNLELESVQSRMSQLDKDLRRQQTQSLDLKMTLETKAMENDELRRSLIRVAEDTPELDKAVNRRSIVMASPAMEGSKWQVE</sequence>
<organism evidence="3 4">
    <name type="scientific">Yarrowia lipolytica</name>
    <name type="common">Candida lipolytica</name>
    <dbReference type="NCBI Taxonomy" id="4952"/>
    <lineage>
        <taxon>Eukaryota</taxon>
        <taxon>Fungi</taxon>
        <taxon>Dikarya</taxon>
        <taxon>Ascomycota</taxon>
        <taxon>Saccharomycotina</taxon>
        <taxon>Dipodascomycetes</taxon>
        <taxon>Dipodascales</taxon>
        <taxon>Dipodascales incertae sedis</taxon>
        <taxon>Yarrowia</taxon>
    </lineage>
</organism>
<evidence type="ECO:0000313" key="4">
    <source>
        <dbReference type="Proteomes" id="UP000182444"/>
    </source>
</evidence>
<dbReference type="OrthoDB" id="4092463at2759"/>
<protein>
    <submittedName>
        <fullName evidence="3">Uncharacterized protein</fullName>
    </submittedName>
</protein>
<evidence type="ECO:0000256" key="1">
    <source>
        <dbReference type="SAM" id="Coils"/>
    </source>
</evidence>
<feature type="region of interest" description="Disordered" evidence="2">
    <location>
        <begin position="352"/>
        <end position="386"/>
    </location>
</feature>
<accession>A0A1H6Q3W8</accession>
<name>A0A1H6Q3W8_YARLL</name>
<feature type="coiled-coil region" evidence="1">
    <location>
        <begin position="405"/>
        <end position="496"/>
    </location>
</feature>
<feature type="region of interest" description="Disordered" evidence="2">
    <location>
        <begin position="1"/>
        <end position="260"/>
    </location>
</feature>
<keyword evidence="1" id="KW-0175">Coiled coil</keyword>
<evidence type="ECO:0000313" key="3">
    <source>
        <dbReference type="EMBL" id="AOW05691.1"/>
    </source>
</evidence>